<keyword evidence="1" id="KW-0732">Signal</keyword>
<evidence type="ECO:0008006" key="4">
    <source>
        <dbReference type="Google" id="ProtNLM"/>
    </source>
</evidence>
<feature type="chain" id="PRO_5018099586" description="Twin-arginine translocation (Tat)" evidence="1">
    <location>
        <begin position="26"/>
        <end position="78"/>
    </location>
</feature>
<evidence type="ECO:0000313" key="2">
    <source>
        <dbReference type="EMBL" id="AZG76729.1"/>
    </source>
</evidence>
<feature type="signal peptide" evidence="1">
    <location>
        <begin position="1"/>
        <end position="25"/>
    </location>
</feature>
<accession>A0A3G8M422</accession>
<dbReference type="KEGG" id="mros:EHO51_08325"/>
<protein>
    <recommendedName>
        <fullName evidence="4">Twin-arginine translocation (Tat)</fullName>
    </recommendedName>
</protein>
<proteinExistence type="predicted"/>
<gene>
    <name evidence="2" type="ORF">EHO51_08325</name>
</gene>
<dbReference type="EMBL" id="CP034086">
    <property type="protein sequence ID" value="AZG76729.1"/>
    <property type="molecule type" value="Genomic_DNA"/>
</dbReference>
<evidence type="ECO:0000256" key="1">
    <source>
        <dbReference type="SAM" id="SignalP"/>
    </source>
</evidence>
<reference evidence="2 3" key="1">
    <citation type="submission" date="2018-11" db="EMBL/GenBank/DDBJ databases">
        <title>Genome squencing of methanotrophic bacteria isolated from alkaline groundwater in Korea.</title>
        <authorList>
            <person name="Nguyen L.N."/>
        </authorList>
    </citation>
    <scope>NUCLEOTIDE SEQUENCE [LARGE SCALE GENOMIC DNA]</scope>
    <source>
        <strain evidence="2 3">GW6</strain>
    </source>
</reference>
<dbReference type="AlphaFoldDB" id="A0A3G8M422"/>
<dbReference type="RefSeq" id="WP_124738494.1">
    <property type="nucleotide sequence ID" value="NZ_CP034086.1"/>
</dbReference>
<dbReference type="Proteomes" id="UP000273982">
    <property type="component" value="Chromosome"/>
</dbReference>
<name>A0A3G8M422_9HYPH</name>
<sequence length="78" mass="9171">MERRTFITSLLAGLGATVVVSQVQALPGLAPQDGVTPARPEPAVATPEDMANATIEKSWWRRRRYWRRARRRRWRRRW</sequence>
<organism evidence="2 3">
    <name type="scientific">Methylocystis rosea</name>
    <dbReference type="NCBI Taxonomy" id="173366"/>
    <lineage>
        <taxon>Bacteria</taxon>
        <taxon>Pseudomonadati</taxon>
        <taxon>Pseudomonadota</taxon>
        <taxon>Alphaproteobacteria</taxon>
        <taxon>Hyphomicrobiales</taxon>
        <taxon>Methylocystaceae</taxon>
        <taxon>Methylocystis</taxon>
    </lineage>
</organism>
<evidence type="ECO:0000313" key="3">
    <source>
        <dbReference type="Proteomes" id="UP000273982"/>
    </source>
</evidence>